<name>A0A1U7EVS0_NATPD</name>
<keyword evidence="3" id="KW-1185">Reference proteome</keyword>
<sequence>MRPHRPVQTVKTRGRTDAYTGPEPQGSYMDGRRVWVPVEDEPRLGTVVEYTYAPKTGAPLLAVELDEPTEDTERVVVNPETDDVLFESTL</sequence>
<dbReference type="HOGENOM" id="CLU_2433954_0_0_2"/>
<dbReference type="KEGG" id="nph:NP_2148A"/>
<evidence type="ECO:0000313" key="2">
    <source>
        <dbReference type="EMBL" id="CAI49165.1"/>
    </source>
</evidence>
<dbReference type="Proteomes" id="UP000002698">
    <property type="component" value="Chromosome"/>
</dbReference>
<protein>
    <submittedName>
        <fullName evidence="2">Uncharacterized protein</fullName>
    </submittedName>
</protein>
<evidence type="ECO:0000313" key="3">
    <source>
        <dbReference type="Proteomes" id="UP000002698"/>
    </source>
</evidence>
<evidence type="ECO:0000256" key="1">
    <source>
        <dbReference type="SAM" id="MobiDB-lite"/>
    </source>
</evidence>
<organism evidence="2 3">
    <name type="scientific">Natronomonas pharaonis (strain ATCC 35678 / DSM 2160 / CIP 103997 / JCM 8858 / NBRC 14720 / NCIMB 2260 / Gabara)</name>
    <name type="common">Halobacterium pharaonis</name>
    <dbReference type="NCBI Taxonomy" id="348780"/>
    <lineage>
        <taxon>Archaea</taxon>
        <taxon>Methanobacteriati</taxon>
        <taxon>Methanobacteriota</taxon>
        <taxon>Stenosarchaea group</taxon>
        <taxon>Halobacteria</taxon>
        <taxon>Halobacteriales</taxon>
        <taxon>Natronomonadaceae</taxon>
        <taxon>Natronomonas</taxon>
    </lineage>
</organism>
<dbReference type="AlphaFoldDB" id="A0A1U7EVS0"/>
<accession>A0A1U7EVS0</accession>
<feature type="region of interest" description="Disordered" evidence="1">
    <location>
        <begin position="1"/>
        <end position="30"/>
    </location>
</feature>
<dbReference type="EMBL" id="CR936257">
    <property type="protein sequence ID" value="CAI49165.1"/>
    <property type="molecule type" value="Genomic_DNA"/>
</dbReference>
<dbReference type="STRING" id="348780.NP_2148A"/>
<proteinExistence type="predicted"/>
<gene>
    <name evidence="2" type="ordered locus">NP_2148A</name>
</gene>
<reference evidence="2 3" key="1">
    <citation type="journal article" date="2005" name="Genome Res.">
        <title>Living with two extremes: conclusions from the genome sequence of Natronomonas pharaonis.</title>
        <authorList>
            <person name="Falb M."/>
            <person name="Pfeiffer F."/>
            <person name="Palm P."/>
            <person name="Rodewald K."/>
            <person name="Hickmann V."/>
            <person name="Tittor J."/>
            <person name="Oesterhelt D."/>
        </authorList>
    </citation>
    <scope>NUCLEOTIDE SEQUENCE [LARGE SCALE GENOMIC DNA]</scope>
    <source>
        <strain evidence="3">ATCC 35678 / DSM 2160 / CIP 103997 / JCM 8858 / NBRC 14720 / NCIMB 2260 / Gabara</strain>
    </source>
</reference>
<dbReference type="EnsemblBacteria" id="CAI49165">
    <property type="protein sequence ID" value="CAI49165"/>
    <property type="gene ID" value="NP_2148A"/>
</dbReference>